<dbReference type="CDD" id="cd02440">
    <property type="entry name" value="AdoMet_MTases"/>
    <property type="match status" value="1"/>
</dbReference>
<dbReference type="RefSeq" id="WP_073343470.1">
    <property type="nucleotide sequence ID" value="NZ_FQVH01000014.1"/>
</dbReference>
<organism evidence="3 4">
    <name type="scientific">Caldanaerobius fijiensis DSM 17918</name>
    <dbReference type="NCBI Taxonomy" id="1121256"/>
    <lineage>
        <taxon>Bacteria</taxon>
        <taxon>Bacillati</taxon>
        <taxon>Bacillota</taxon>
        <taxon>Clostridia</taxon>
        <taxon>Thermoanaerobacterales</taxon>
        <taxon>Thermoanaerobacteraceae</taxon>
        <taxon>Caldanaerobius</taxon>
    </lineage>
</organism>
<dbReference type="GO" id="GO:0003676">
    <property type="term" value="F:nucleic acid binding"/>
    <property type="evidence" value="ECO:0007669"/>
    <property type="project" value="InterPro"/>
</dbReference>
<keyword evidence="2 3" id="KW-0808">Transferase</keyword>
<gene>
    <name evidence="3" type="ORF">SAMN02746089_01490</name>
</gene>
<reference evidence="3 4" key="1">
    <citation type="submission" date="2016-11" db="EMBL/GenBank/DDBJ databases">
        <authorList>
            <person name="Jaros S."/>
            <person name="Januszkiewicz K."/>
            <person name="Wedrychowicz H."/>
        </authorList>
    </citation>
    <scope>NUCLEOTIDE SEQUENCE [LARGE SCALE GENOMIC DNA]</scope>
    <source>
        <strain evidence="3 4">DSM 17918</strain>
    </source>
</reference>
<dbReference type="PANTHER" id="PTHR43542">
    <property type="entry name" value="METHYLTRANSFERASE"/>
    <property type="match status" value="1"/>
</dbReference>
<dbReference type="SUPFAM" id="SSF53335">
    <property type="entry name" value="S-adenosyl-L-methionine-dependent methyltransferases"/>
    <property type="match status" value="1"/>
</dbReference>
<dbReference type="InterPro" id="IPR002052">
    <property type="entry name" value="DNA_methylase_N6_adenine_CS"/>
</dbReference>
<accession>A0A1M4ZS44</accession>
<dbReference type="Proteomes" id="UP000184088">
    <property type="component" value="Unassembled WGS sequence"/>
</dbReference>
<dbReference type="PANTHER" id="PTHR43542:SF1">
    <property type="entry name" value="METHYLTRANSFERASE"/>
    <property type="match status" value="1"/>
</dbReference>
<evidence type="ECO:0000313" key="3">
    <source>
        <dbReference type="EMBL" id="SHF20841.1"/>
    </source>
</evidence>
<sequence>MRVISGTAKGVRLYCPEGLDVRPTADRIKESIFNILQLYIPGAVVLDLFSGSGALGIESLSRGAEKAVFVDQSKQSVQFIKKNLMAAKLVDRATVLCMPVKKALEKLDSQFDLIFMDPPYLKGLITPTLEDIGLKNLLKEEGIIVVEHDSKDFLPDTITFFVRYRQKQYGRTTVSFYKRFEER</sequence>
<dbReference type="EMBL" id="FQVH01000014">
    <property type="protein sequence ID" value="SHF20841.1"/>
    <property type="molecule type" value="Genomic_DNA"/>
</dbReference>
<proteinExistence type="predicted"/>
<dbReference type="GO" id="GO:0008168">
    <property type="term" value="F:methyltransferase activity"/>
    <property type="evidence" value="ECO:0007669"/>
    <property type="project" value="UniProtKB-KW"/>
</dbReference>
<evidence type="ECO:0000256" key="1">
    <source>
        <dbReference type="ARBA" id="ARBA00022603"/>
    </source>
</evidence>
<name>A0A1M4ZS44_9THEO</name>
<dbReference type="InterPro" id="IPR004398">
    <property type="entry name" value="RNA_MeTrfase_RsmD"/>
</dbReference>
<dbReference type="NCBIfam" id="TIGR00095">
    <property type="entry name" value="16S rRNA (guanine(966)-N(2))-methyltransferase RsmD"/>
    <property type="match status" value="1"/>
</dbReference>
<evidence type="ECO:0000313" key="4">
    <source>
        <dbReference type="Proteomes" id="UP000184088"/>
    </source>
</evidence>
<dbReference type="Pfam" id="PF03602">
    <property type="entry name" value="Cons_hypoth95"/>
    <property type="match status" value="1"/>
</dbReference>
<dbReference type="STRING" id="1121256.SAMN02746089_01490"/>
<dbReference type="AlphaFoldDB" id="A0A1M4ZS44"/>
<keyword evidence="4" id="KW-1185">Reference proteome</keyword>
<dbReference type="OrthoDB" id="9803017at2"/>
<dbReference type="PIRSF" id="PIRSF004553">
    <property type="entry name" value="CHP00095"/>
    <property type="match status" value="1"/>
</dbReference>
<keyword evidence="1 3" id="KW-0489">Methyltransferase</keyword>
<dbReference type="PROSITE" id="PS00092">
    <property type="entry name" value="N6_MTASE"/>
    <property type="match status" value="1"/>
</dbReference>
<evidence type="ECO:0000256" key="2">
    <source>
        <dbReference type="ARBA" id="ARBA00022679"/>
    </source>
</evidence>
<protein>
    <submittedName>
        <fullName evidence="3">16S rRNA (Guanine(966)-N(2))-methyltransferase RsmD</fullName>
    </submittedName>
</protein>
<dbReference type="InterPro" id="IPR029063">
    <property type="entry name" value="SAM-dependent_MTases_sf"/>
</dbReference>
<dbReference type="Gene3D" id="3.40.50.150">
    <property type="entry name" value="Vaccinia Virus protein VP39"/>
    <property type="match status" value="1"/>
</dbReference>
<dbReference type="GO" id="GO:0031167">
    <property type="term" value="P:rRNA methylation"/>
    <property type="evidence" value="ECO:0007669"/>
    <property type="project" value="InterPro"/>
</dbReference>